<dbReference type="EMBL" id="JABAEW010000053">
    <property type="protein sequence ID" value="NMD88668.1"/>
    <property type="molecule type" value="Genomic_DNA"/>
</dbReference>
<protein>
    <submittedName>
        <fullName evidence="2">Helix-turn-helix domain-containing protein</fullName>
    </submittedName>
</protein>
<evidence type="ECO:0000313" key="2">
    <source>
        <dbReference type="EMBL" id="NMD88668.1"/>
    </source>
</evidence>
<organism evidence="2 3">
    <name type="scientific">Victivallis vadensis</name>
    <dbReference type="NCBI Taxonomy" id="172901"/>
    <lineage>
        <taxon>Bacteria</taxon>
        <taxon>Pseudomonadati</taxon>
        <taxon>Lentisphaerota</taxon>
        <taxon>Lentisphaeria</taxon>
        <taxon>Victivallales</taxon>
        <taxon>Victivallaceae</taxon>
        <taxon>Victivallis</taxon>
    </lineage>
</organism>
<evidence type="ECO:0000259" key="1">
    <source>
        <dbReference type="Pfam" id="PF12728"/>
    </source>
</evidence>
<proteinExistence type="predicted"/>
<accession>A0A848AZL6</accession>
<dbReference type="InterPro" id="IPR009061">
    <property type="entry name" value="DNA-bd_dom_put_sf"/>
</dbReference>
<name>A0A848AZL6_9BACT</name>
<comment type="caution">
    <text evidence="2">The sequence shown here is derived from an EMBL/GenBank/DDBJ whole genome shotgun (WGS) entry which is preliminary data.</text>
</comment>
<dbReference type="AlphaFoldDB" id="A0A848AZL6"/>
<dbReference type="Proteomes" id="UP000576225">
    <property type="component" value="Unassembled WGS sequence"/>
</dbReference>
<reference evidence="2 3" key="1">
    <citation type="submission" date="2020-04" db="EMBL/GenBank/DDBJ databases">
        <authorList>
            <person name="Hitch T.C.A."/>
            <person name="Wylensek D."/>
            <person name="Clavel T."/>
        </authorList>
    </citation>
    <scope>NUCLEOTIDE SEQUENCE [LARGE SCALE GENOMIC DNA]</scope>
    <source>
        <strain evidence="2 3">COR2-253-APC-1A</strain>
    </source>
</reference>
<gene>
    <name evidence="2" type="ORF">HF882_18930</name>
</gene>
<dbReference type="InterPro" id="IPR041657">
    <property type="entry name" value="HTH_17"/>
</dbReference>
<dbReference type="RefSeq" id="WP_168963715.1">
    <property type="nucleotide sequence ID" value="NZ_JABAEW010000053.1"/>
</dbReference>
<evidence type="ECO:0000313" key="3">
    <source>
        <dbReference type="Proteomes" id="UP000576225"/>
    </source>
</evidence>
<dbReference type="SUPFAM" id="SSF46955">
    <property type="entry name" value="Putative DNA-binding domain"/>
    <property type="match status" value="1"/>
</dbReference>
<sequence length="105" mass="11589">MQSEKIPSAILNAAALLLQPYLPDLTPQKLETALAAKEKNAGELDLSRKLTRAECARILGVSVNSVHRYIQNGYLRAINISPRLVRVDPESVQELLTNGIIAREK</sequence>
<dbReference type="Pfam" id="PF12728">
    <property type="entry name" value="HTH_17"/>
    <property type="match status" value="1"/>
</dbReference>
<feature type="domain" description="Helix-turn-helix" evidence="1">
    <location>
        <begin position="50"/>
        <end position="98"/>
    </location>
</feature>